<dbReference type="PANTHER" id="PTHR34580:SF1">
    <property type="entry name" value="PROTEIN PAFC"/>
    <property type="match status" value="1"/>
</dbReference>
<protein>
    <recommendedName>
        <fullName evidence="1">WYL domain-containing protein</fullName>
    </recommendedName>
</protein>
<feature type="domain" description="WYL" evidence="1">
    <location>
        <begin position="47"/>
        <end position="113"/>
    </location>
</feature>
<dbReference type="InterPro" id="IPR051534">
    <property type="entry name" value="CBASS_pafABC_assoc_protein"/>
</dbReference>
<keyword evidence="3" id="KW-1185">Reference proteome</keyword>
<dbReference type="Pfam" id="PF13280">
    <property type="entry name" value="WYL"/>
    <property type="match status" value="1"/>
</dbReference>
<name>A0ABN1JLQ5_9CLOT</name>
<proteinExistence type="predicted"/>
<gene>
    <name evidence="2" type="ORF">GCM10008906_24630</name>
</gene>
<sequence>MLSSLYSENKVIETYEKVKHIFNSNEKKSVISIDYSVIKENKEVFEYVKVIEKAILNKKIVSFQYTNTKFETKNISIEPIYVCYKWYSWYVIGFNVDTEKIRLYKLVRIRNLETKKLTFTNKYDIKTIYDNIFNKTKSENTITLLYEFKKDVKVIVEEYFSGNLIKETKSSFICETKIRENNFMLFSILLGLGDKIKIISPKSFKESIKLHLLKTLKNY</sequence>
<accession>A0ABN1JLQ5</accession>
<evidence type="ECO:0000313" key="3">
    <source>
        <dbReference type="Proteomes" id="UP001501510"/>
    </source>
</evidence>
<dbReference type="PROSITE" id="PS52050">
    <property type="entry name" value="WYL"/>
    <property type="match status" value="1"/>
</dbReference>
<evidence type="ECO:0000313" key="2">
    <source>
        <dbReference type="EMBL" id="GAA0742309.1"/>
    </source>
</evidence>
<dbReference type="RefSeq" id="WP_343761944.1">
    <property type="nucleotide sequence ID" value="NZ_BAAACG010000010.1"/>
</dbReference>
<dbReference type="InterPro" id="IPR026881">
    <property type="entry name" value="WYL_dom"/>
</dbReference>
<dbReference type="Proteomes" id="UP001501510">
    <property type="component" value="Unassembled WGS sequence"/>
</dbReference>
<reference evidence="2 3" key="1">
    <citation type="journal article" date="2019" name="Int. J. Syst. Evol. Microbiol.">
        <title>The Global Catalogue of Microorganisms (GCM) 10K type strain sequencing project: providing services to taxonomists for standard genome sequencing and annotation.</title>
        <authorList>
            <consortium name="The Broad Institute Genomics Platform"/>
            <consortium name="The Broad Institute Genome Sequencing Center for Infectious Disease"/>
            <person name="Wu L."/>
            <person name="Ma J."/>
        </authorList>
    </citation>
    <scope>NUCLEOTIDE SEQUENCE [LARGE SCALE GENOMIC DNA]</scope>
    <source>
        <strain evidence="2 3">JCM 1407</strain>
    </source>
</reference>
<comment type="caution">
    <text evidence="2">The sequence shown here is derived from an EMBL/GenBank/DDBJ whole genome shotgun (WGS) entry which is preliminary data.</text>
</comment>
<dbReference type="PANTHER" id="PTHR34580">
    <property type="match status" value="1"/>
</dbReference>
<evidence type="ECO:0000259" key="1">
    <source>
        <dbReference type="Pfam" id="PF13280"/>
    </source>
</evidence>
<organism evidence="2 3">
    <name type="scientific">Clostridium oceanicum</name>
    <dbReference type="NCBI Taxonomy" id="1543"/>
    <lineage>
        <taxon>Bacteria</taxon>
        <taxon>Bacillati</taxon>
        <taxon>Bacillota</taxon>
        <taxon>Clostridia</taxon>
        <taxon>Eubacteriales</taxon>
        <taxon>Clostridiaceae</taxon>
        <taxon>Clostridium</taxon>
    </lineage>
</organism>
<dbReference type="EMBL" id="BAAACG010000010">
    <property type="protein sequence ID" value="GAA0742309.1"/>
    <property type="molecule type" value="Genomic_DNA"/>
</dbReference>